<proteinExistence type="predicted"/>
<evidence type="ECO:0000313" key="1">
    <source>
        <dbReference type="EMBL" id="MFD1417876.1"/>
    </source>
</evidence>
<sequence length="145" mass="16952">MDGKRHGMVLAETLLALLVTVLVLGILQQTLKVIKNVPDNLNAEQVRWHMTNEYIQENFQGEKIKEYTPNKLNFENKNGSKSAHVLEFYHDMLRTRTEQGGHIPLVMNLKKCTFKIKKDLIIIKMIDKKNRISEMYLTNDHQNFN</sequence>
<dbReference type="Proteomes" id="UP001597251">
    <property type="component" value="Unassembled WGS sequence"/>
</dbReference>
<dbReference type="InterPro" id="IPR016977">
    <property type="entry name" value="ComGF"/>
</dbReference>
<evidence type="ECO:0000313" key="2">
    <source>
        <dbReference type="Proteomes" id="UP001597251"/>
    </source>
</evidence>
<keyword evidence="2" id="KW-1185">Reference proteome</keyword>
<dbReference type="EMBL" id="JBHTOI010000025">
    <property type="protein sequence ID" value="MFD1417876.1"/>
    <property type="molecule type" value="Genomic_DNA"/>
</dbReference>
<dbReference type="RefSeq" id="WP_164505361.1">
    <property type="nucleotide sequence ID" value="NZ_JBHTOI010000025.1"/>
</dbReference>
<accession>A0ABW4BRQ1</accession>
<name>A0ABW4BRQ1_9LACO</name>
<protein>
    <submittedName>
        <fullName evidence="1">Competence type IV pilus minor pilin ComGF</fullName>
    </submittedName>
</protein>
<reference evidence="2" key="1">
    <citation type="journal article" date="2019" name="Int. J. Syst. Evol. Microbiol.">
        <title>The Global Catalogue of Microorganisms (GCM) 10K type strain sequencing project: providing services to taxonomists for standard genome sequencing and annotation.</title>
        <authorList>
            <consortium name="The Broad Institute Genomics Platform"/>
            <consortium name="The Broad Institute Genome Sequencing Center for Infectious Disease"/>
            <person name="Wu L."/>
            <person name="Ma J."/>
        </authorList>
    </citation>
    <scope>NUCLEOTIDE SEQUENCE [LARGE SCALE GENOMIC DNA]</scope>
    <source>
        <strain evidence="2">CCM 8936</strain>
    </source>
</reference>
<organism evidence="1 2">
    <name type="scientific">Companilactobacillus keshanensis</name>
    <dbReference type="NCBI Taxonomy" id="2486003"/>
    <lineage>
        <taxon>Bacteria</taxon>
        <taxon>Bacillati</taxon>
        <taxon>Bacillota</taxon>
        <taxon>Bacilli</taxon>
        <taxon>Lactobacillales</taxon>
        <taxon>Lactobacillaceae</taxon>
        <taxon>Companilactobacillus</taxon>
    </lineage>
</organism>
<dbReference type="Pfam" id="PF15980">
    <property type="entry name" value="ComGF"/>
    <property type="match status" value="1"/>
</dbReference>
<gene>
    <name evidence="1" type="ORF">ACFQ42_03760</name>
</gene>
<comment type="caution">
    <text evidence="1">The sequence shown here is derived from an EMBL/GenBank/DDBJ whole genome shotgun (WGS) entry which is preliminary data.</text>
</comment>